<dbReference type="AlphaFoldDB" id="A0A3S5HM99"/>
<sequence length="452" mass="49291">MQTSTLAAPSALFDESERRKLAEASLRSITLSTSRAHGDEFFRVLVKDLAAALDVFYVIAGEIVSVDGDEANRTLAVWAGQDYMDNLTYSLKNTPCSEVNDQSMCFHPCDIQAAYPLDTLLVDMQAQSYVGMPMVGTDGTTLGILVALDTKPIDENKRLLALSLLSIFSARCAAELQHRRRELELEELVEKRTKALANARDLLLQREKLAALGSLVAGIAHAINTPVGNALTTVTALRDYAIELAPQIQAENIDRKRLLAASSQLVSGAELIERSLHRASELISNFRMLAITQDTDELSDLNLYDYLTGICIAHQPEMKKRQVQVITALANNLLVRLPAGMLSQIISNLLMNSLLHGFVDRSSGTISIVAHLEGEANKDLYVSFSDDGVGATPEVLRRMFEPFFTTRFGQGGSGLGMHVVYTLMQRLGGTIEVLSPASGGLQVNLHFPACVV</sequence>
<dbReference type="SUPFAM" id="SSF55874">
    <property type="entry name" value="ATPase domain of HSP90 chaperone/DNA topoisomerase II/histidine kinase"/>
    <property type="match status" value="1"/>
</dbReference>
<dbReference type="Proteomes" id="UP000275663">
    <property type="component" value="Chromosome"/>
</dbReference>
<name>A0A3S5HM99_9BURK</name>
<dbReference type="SMART" id="SM00387">
    <property type="entry name" value="HATPase_c"/>
    <property type="match status" value="1"/>
</dbReference>
<dbReference type="EMBL" id="CP034464">
    <property type="protein sequence ID" value="AZP14436.1"/>
    <property type="molecule type" value="Genomic_DNA"/>
</dbReference>
<dbReference type="InterPro" id="IPR005467">
    <property type="entry name" value="His_kinase_dom"/>
</dbReference>
<organism evidence="5 6">
    <name type="scientific">Undibacterium parvum</name>
    <dbReference type="NCBI Taxonomy" id="401471"/>
    <lineage>
        <taxon>Bacteria</taxon>
        <taxon>Pseudomonadati</taxon>
        <taxon>Pseudomonadota</taxon>
        <taxon>Betaproteobacteria</taxon>
        <taxon>Burkholderiales</taxon>
        <taxon>Oxalobacteraceae</taxon>
        <taxon>Undibacterium</taxon>
    </lineage>
</organism>
<keyword evidence="3" id="KW-0597">Phosphoprotein</keyword>
<comment type="catalytic activity">
    <reaction evidence="1">
        <text>ATP + protein L-histidine = ADP + protein N-phospho-L-histidine.</text>
        <dbReference type="EC" id="2.7.13.3"/>
    </reaction>
</comment>
<dbReference type="Gene3D" id="1.10.287.130">
    <property type="match status" value="1"/>
</dbReference>
<evidence type="ECO:0000313" key="6">
    <source>
        <dbReference type="Proteomes" id="UP000275663"/>
    </source>
</evidence>
<dbReference type="PANTHER" id="PTHR43065">
    <property type="entry name" value="SENSOR HISTIDINE KINASE"/>
    <property type="match status" value="1"/>
</dbReference>
<dbReference type="EC" id="2.7.13.3" evidence="2"/>
<accession>A0A3S5HM99</accession>
<keyword evidence="5" id="KW-0418">Kinase</keyword>
<dbReference type="InterPro" id="IPR003594">
    <property type="entry name" value="HATPase_dom"/>
</dbReference>
<keyword evidence="5" id="KW-0808">Transferase</keyword>
<evidence type="ECO:0000256" key="1">
    <source>
        <dbReference type="ARBA" id="ARBA00000085"/>
    </source>
</evidence>
<evidence type="ECO:0000313" key="5">
    <source>
        <dbReference type="EMBL" id="AZP14436.1"/>
    </source>
</evidence>
<dbReference type="Pfam" id="PF02518">
    <property type="entry name" value="HATPase_c"/>
    <property type="match status" value="1"/>
</dbReference>
<proteinExistence type="predicted"/>
<feature type="domain" description="Histidine kinase" evidence="4">
    <location>
        <begin position="218"/>
        <end position="451"/>
    </location>
</feature>
<dbReference type="SUPFAM" id="SSF55781">
    <property type="entry name" value="GAF domain-like"/>
    <property type="match status" value="1"/>
</dbReference>
<dbReference type="InterPro" id="IPR036890">
    <property type="entry name" value="HATPase_C_sf"/>
</dbReference>
<evidence type="ECO:0000259" key="4">
    <source>
        <dbReference type="PROSITE" id="PS50109"/>
    </source>
</evidence>
<evidence type="ECO:0000256" key="3">
    <source>
        <dbReference type="ARBA" id="ARBA00022553"/>
    </source>
</evidence>
<dbReference type="InterPro" id="IPR004358">
    <property type="entry name" value="Sig_transdc_His_kin-like_C"/>
</dbReference>
<dbReference type="PROSITE" id="PS50109">
    <property type="entry name" value="HIS_KIN"/>
    <property type="match status" value="1"/>
</dbReference>
<protein>
    <recommendedName>
        <fullName evidence="2">histidine kinase</fullName>
        <ecNumber evidence="2">2.7.13.3</ecNumber>
    </recommendedName>
</protein>
<evidence type="ECO:0000256" key="2">
    <source>
        <dbReference type="ARBA" id="ARBA00012438"/>
    </source>
</evidence>
<dbReference type="Gene3D" id="3.30.565.10">
    <property type="entry name" value="Histidine kinase-like ATPase, C-terminal domain"/>
    <property type="match status" value="1"/>
</dbReference>
<keyword evidence="6" id="KW-1185">Reference proteome</keyword>
<dbReference type="KEGG" id="upv:EJN92_05400"/>
<dbReference type="GO" id="GO:0000155">
    <property type="term" value="F:phosphorelay sensor kinase activity"/>
    <property type="evidence" value="ECO:0007669"/>
    <property type="project" value="InterPro"/>
</dbReference>
<dbReference type="PRINTS" id="PR00344">
    <property type="entry name" value="BCTRLSENSOR"/>
</dbReference>
<gene>
    <name evidence="5" type="ORF">EJN92_05400</name>
</gene>
<dbReference type="OrthoDB" id="9808408at2"/>
<dbReference type="InterPro" id="IPR003661">
    <property type="entry name" value="HisK_dim/P_dom"/>
</dbReference>
<dbReference type="PANTHER" id="PTHR43065:SF47">
    <property type="match status" value="1"/>
</dbReference>
<dbReference type="CDD" id="cd00082">
    <property type="entry name" value="HisKA"/>
    <property type="match status" value="1"/>
</dbReference>
<reference evidence="5 6" key="1">
    <citation type="journal article" date="2011" name="Int. J. Syst. Evol. Microbiol.">
        <title>Description of Undibacterium oligocarboniphilum sp. nov., isolated from purified water, and Undibacterium pigrum strain CCUG 49012 as the type strain of Undibacterium parvum sp. nov., and emended descriptions of the genus Undibacterium and the species Undibacterium pigrum.</title>
        <authorList>
            <person name="Eder W."/>
            <person name="Wanner G."/>
            <person name="Ludwig W."/>
            <person name="Busse H.J."/>
            <person name="Ziemke-Kageler F."/>
            <person name="Lang E."/>
        </authorList>
    </citation>
    <scope>NUCLEOTIDE SEQUENCE [LARGE SCALE GENOMIC DNA]</scope>
    <source>
        <strain evidence="5 6">DSM 23061</strain>
    </source>
</reference>